<dbReference type="SUPFAM" id="SSF51182">
    <property type="entry name" value="RmlC-like cupins"/>
    <property type="match status" value="1"/>
</dbReference>
<dbReference type="PANTHER" id="PTHR36540:SF1">
    <property type="entry name" value="PYRIMIDINE_PURINE NUCLEOSIDE PHOSPHORYLASE"/>
    <property type="match status" value="1"/>
</dbReference>
<dbReference type="EC" id="2.4.2.2" evidence="3"/>
<evidence type="ECO:0000313" key="7">
    <source>
        <dbReference type="Proteomes" id="UP000825591"/>
    </source>
</evidence>
<evidence type="ECO:0000313" key="6">
    <source>
        <dbReference type="Proteomes" id="UP000541770"/>
    </source>
</evidence>
<keyword evidence="1 3" id="KW-0328">Glycosyltransferase</keyword>
<dbReference type="Proteomes" id="UP000825591">
    <property type="component" value="Chromosome"/>
</dbReference>
<evidence type="ECO:0000313" key="5">
    <source>
        <dbReference type="EMBL" id="QZP25075.1"/>
    </source>
</evidence>
<dbReference type="EMBL" id="JACGDE010000006">
    <property type="protein sequence ID" value="MBA6065347.1"/>
    <property type="molecule type" value="Genomic_DNA"/>
</dbReference>
<organism evidence="4 6">
    <name type="scientific">Pseudomonas mosselii</name>
    <dbReference type="NCBI Taxonomy" id="78327"/>
    <lineage>
        <taxon>Bacteria</taxon>
        <taxon>Pseudomonadati</taxon>
        <taxon>Pseudomonadota</taxon>
        <taxon>Gammaproteobacteria</taxon>
        <taxon>Pseudomonadales</taxon>
        <taxon>Pseudomonadaceae</taxon>
        <taxon>Pseudomonas</taxon>
    </lineage>
</organism>
<keyword evidence="7" id="KW-1185">Reference proteome</keyword>
<dbReference type="KEGG" id="pmol:CLJ08_21070"/>
<reference evidence="4 6" key="1">
    <citation type="submission" date="2020-07" db="EMBL/GenBank/DDBJ databases">
        <title>Diversity of carbapenemase encoding genes among Pseudomonas putida group clinical isolates in a tertiary Brazilian hospital.</title>
        <authorList>
            <person name="Alberto-Lei F."/>
            <person name="Nodari C.S."/>
            <person name="Streling A.P."/>
            <person name="Paulino J.T."/>
            <person name="Bessa-Neto F.O."/>
            <person name="Cayo R."/>
            <person name="Gales A.C."/>
        </authorList>
    </citation>
    <scope>NUCLEOTIDE SEQUENCE [LARGE SCALE GENOMIC DNA]</scope>
    <source>
        <strain evidence="4 6">14802</strain>
    </source>
</reference>
<dbReference type="FunFam" id="2.60.120.10:FF:000016">
    <property type="entry name" value="Pyrimidine/purine nucleoside phosphorylase"/>
    <property type="match status" value="1"/>
</dbReference>
<comment type="catalytic activity">
    <reaction evidence="3">
        <text>thymidine + phosphate = 2-deoxy-alpha-D-ribose 1-phosphate + thymine</text>
        <dbReference type="Rhea" id="RHEA:16037"/>
        <dbReference type="ChEBI" id="CHEBI:17748"/>
        <dbReference type="ChEBI" id="CHEBI:17821"/>
        <dbReference type="ChEBI" id="CHEBI:43474"/>
        <dbReference type="ChEBI" id="CHEBI:57259"/>
        <dbReference type="EC" id="2.4.2.2"/>
    </reaction>
</comment>
<dbReference type="GeneID" id="58769308"/>
<dbReference type="STRING" id="1388763.O165_004235"/>
<proteinExistence type="inferred from homology"/>
<protein>
    <recommendedName>
        <fullName evidence="3">Pyrimidine/purine nucleoside phosphorylase</fullName>
        <ecNumber evidence="3">2.4.2.1</ecNumber>
        <ecNumber evidence="3">2.4.2.2</ecNumber>
    </recommendedName>
    <alternativeName>
        <fullName evidence="3">Adenosine phosphorylase</fullName>
    </alternativeName>
    <alternativeName>
        <fullName evidence="3">Cytidine phosphorylase</fullName>
    </alternativeName>
    <alternativeName>
        <fullName evidence="3">Guanosine phosphorylase</fullName>
    </alternativeName>
    <alternativeName>
        <fullName evidence="3">Inosine phosphorylase</fullName>
    </alternativeName>
    <alternativeName>
        <fullName evidence="3">Thymidine phosphorylase</fullName>
    </alternativeName>
    <alternativeName>
        <fullName evidence="3">Uridine phosphorylase</fullName>
    </alternativeName>
    <alternativeName>
        <fullName evidence="3">Xanthosine phosphorylase</fullName>
    </alternativeName>
</protein>
<comment type="catalytic activity">
    <reaction evidence="3">
        <text>a purine D-ribonucleoside + phosphate = a purine nucleobase + alpha-D-ribose 1-phosphate</text>
        <dbReference type="Rhea" id="RHEA:19805"/>
        <dbReference type="ChEBI" id="CHEBI:26386"/>
        <dbReference type="ChEBI" id="CHEBI:43474"/>
        <dbReference type="ChEBI" id="CHEBI:57720"/>
        <dbReference type="ChEBI" id="CHEBI:142355"/>
        <dbReference type="EC" id="2.4.2.1"/>
    </reaction>
</comment>
<comment type="catalytic activity">
    <reaction evidence="3">
        <text>cytidine + phosphate = cytosine + alpha-D-ribose 1-phosphate</text>
        <dbReference type="Rhea" id="RHEA:52540"/>
        <dbReference type="ChEBI" id="CHEBI:16040"/>
        <dbReference type="ChEBI" id="CHEBI:17562"/>
        <dbReference type="ChEBI" id="CHEBI:43474"/>
        <dbReference type="ChEBI" id="CHEBI:57720"/>
        <dbReference type="EC" id="2.4.2.2"/>
    </reaction>
</comment>
<accession>A0A135NP98</accession>
<comment type="catalytic activity">
    <reaction evidence="3">
        <text>inosine + phosphate = alpha-D-ribose 1-phosphate + hypoxanthine</text>
        <dbReference type="Rhea" id="RHEA:27646"/>
        <dbReference type="ChEBI" id="CHEBI:17368"/>
        <dbReference type="ChEBI" id="CHEBI:17596"/>
        <dbReference type="ChEBI" id="CHEBI:43474"/>
        <dbReference type="ChEBI" id="CHEBI:57720"/>
        <dbReference type="EC" id="2.4.2.1"/>
    </reaction>
</comment>
<dbReference type="RefSeq" id="WP_028692883.1">
    <property type="nucleotide sequence ID" value="NZ_BQIL01000020.1"/>
</dbReference>
<name>A0A135NP98_9PSED</name>
<dbReference type="EMBL" id="CP081966">
    <property type="protein sequence ID" value="QZP25075.1"/>
    <property type="molecule type" value="Genomic_DNA"/>
</dbReference>
<dbReference type="Pfam" id="PF06865">
    <property type="entry name" value="Ppnp"/>
    <property type="match status" value="1"/>
</dbReference>
<dbReference type="EC" id="2.4.2.1" evidence="3"/>
<dbReference type="PANTHER" id="PTHR36540">
    <property type="entry name" value="PYRIMIDINE/PURINE NUCLEOSIDE PHOSPHORYLASE"/>
    <property type="match status" value="1"/>
</dbReference>
<comment type="catalytic activity">
    <reaction evidence="3">
        <text>guanosine + phosphate = alpha-D-ribose 1-phosphate + guanine</text>
        <dbReference type="Rhea" id="RHEA:13233"/>
        <dbReference type="ChEBI" id="CHEBI:16235"/>
        <dbReference type="ChEBI" id="CHEBI:16750"/>
        <dbReference type="ChEBI" id="CHEBI:43474"/>
        <dbReference type="ChEBI" id="CHEBI:57720"/>
        <dbReference type="EC" id="2.4.2.1"/>
    </reaction>
</comment>
<evidence type="ECO:0000256" key="2">
    <source>
        <dbReference type="ARBA" id="ARBA00022679"/>
    </source>
</evidence>
<dbReference type="InterPro" id="IPR009664">
    <property type="entry name" value="Ppnp"/>
</dbReference>
<gene>
    <name evidence="3" type="primary">ppnP</name>
    <name evidence="4" type="ORF">H4C75_11300</name>
    <name evidence="5" type="ORF">K5H97_19900</name>
</gene>
<comment type="catalytic activity">
    <reaction evidence="3">
        <text>uridine + phosphate = alpha-D-ribose 1-phosphate + uracil</text>
        <dbReference type="Rhea" id="RHEA:24388"/>
        <dbReference type="ChEBI" id="CHEBI:16704"/>
        <dbReference type="ChEBI" id="CHEBI:17568"/>
        <dbReference type="ChEBI" id="CHEBI:43474"/>
        <dbReference type="ChEBI" id="CHEBI:57720"/>
        <dbReference type="EC" id="2.4.2.2"/>
    </reaction>
</comment>
<dbReference type="HAMAP" id="MF_01537">
    <property type="entry name" value="Nucleos_phosphorylase_PpnP"/>
    <property type="match status" value="1"/>
</dbReference>
<dbReference type="InterPro" id="IPR011051">
    <property type="entry name" value="RmlC_Cupin_sf"/>
</dbReference>
<dbReference type="Gene3D" id="2.60.120.10">
    <property type="entry name" value="Jelly Rolls"/>
    <property type="match status" value="1"/>
</dbReference>
<dbReference type="InterPro" id="IPR014710">
    <property type="entry name" value="RmlC-like_jellyroll"/>
</dbReference>
<dbReference type="CDD" id="cd20296">
    <property type="entry name" value="cupin_PpnP-like"/>
    <property type="match status" value="1"/>
</dbReference>
<evidence type="ECO:0000313" key="4">
    <source>
        <dbReference type="EMBL" id="MBA6065347.1"/>
    </source>
</evidence>
<sequence length="94" mass="10324">MFKVNEYFDGTVKSIAFESKEGPATVGVMAPGEYEFGTAKREIMHVVSGALSVKLPGSDNWETFNAGDKFNVAADSKFQLKVAVDTAYLCEYRD</sequence>
<comment type="similarity">
    <text evidence="3">Belongs to the nucleoside phosphorylase PpnP family.</text>
</comment>
<dbReference type="AlphaFoldDB" id="A0A135NP98"/>
<reference evidence="5 7" key="2">
    <citation type="submission" date="2021-08" db="EMBL/GenBank/DDBJ databases">
        <title>Bactericidal Effect of Pseudomonas oryziphila sp. nov., a novel Pseudomonas Species Against Xanthomonas oryzae Reduces Disease Severity of Bacterial Leaf Streak of Rice.</title>
        <authorList>
            <person name="Yang R."/>
            <person name="Li S."/>
            <person name="Li Y."/>
            <person name="Yan Y."/>
            <person name="Fang Y."/>
            <person name="Zou L."/>
            <person name="Chen G."/>
        </authorList>
    </citation>
    <scope>NUCLEOTIDE SEQUENCE [LARGE SCALE GENOMIC DNA]</scope>
    <source>
        <strain evidence="5 7">DSM 17497</strain>
    </source>
</reference>
<dbReference type="GO" id="GO:0016154">
    <property type="term" value="F:pyrimidine-nucleoside phosphorylase activity"/>
    <property type="evidence" value="ECO:0007669"/>
    <property type="project" value="UniProtKB-UniRule"/>
</dbReference>
<dbReference type="GO" id="GO:0005829">
    <property type="term" value="C:cytosol"/>
    <property type="evidence" value="ECO:0007669"/>
    <property type="project" value="TreeGrafter"/>
</dbReference>
<comment type="catalytic activity">
    <reaction evidence="3">
        <text>adenosine + phosphate = alpha-D-ribose 1-phosphate + adenine</text>
        <dbReference type="Rhea" id="RHEA:27642"/>
        <dbReference type="ChEBI" id="CHEBI:16335"/>
        <dbReference type="ChEBI" id="CHEBI:16708"/>
        <dbReference type="ChEBI" id="CHEBI:43474"/>
        <dbReference type="ChEBI" id="CHEBI:57720"/>
        <dbReference type="EC" id="2.4.2.1"/>
    </reaction>
</comment>
<dbReference type="GO" id="GO:0004731">
    <property type="term" value="F:purine-nucleoside phosphorylase activity"/>
    <property type="evidence" value="ECO:0007669"/>
    <property type="project" value="UniProtKB-UniRule"/>
</dbReference>
<keyword evidence="2 3" id="KW-0808">Transferase</keyword>
<comment type="catalytic activity">
    <reaction evidence="3">
        <text>xanthosine + phosphate = alpha-D-ribose 1-phosphate + xanthine</text>
        <dbReference type="Rhea" id="RHEA:27638"/>
        <dbReference type="ChEBI" id="CHEBI:17712"/>
        <dbReference type="ChEBI" id="CHEBI:18107"/>
        <dbReference type="ChEBI" id="CHEBI:43474"/>
        <dbReference type="ChEBI" id="CHEBI:57720"/>
        <dbReference type="EC" id="2.4.2.1"/>
    </reaction>
</comment>
<comment type="function">
    <text evidence="3">Catalyzes the phosphorolysis of diverse nucleosides, yielding D-ribose 1-phosphate and the respective free bases. Can use uridine, adenosine, guanosine, cytidine, thymidine, inosine and xanthosine as substrates. Also catalyzes the reverse reactions.</text>
</comment>
<dbReference type="Proteomes" id="UP000541770">
    <property type="component" value="Unassembled WGS sequence"/>
</dbReference>
<evidence type="ECO:0000256" key="1">
    <source>
        <dbReference type="ARBA" id="ARBA00022676"/>
    </source>
</evidence>
<evidence type="ECO:0000256" key="3">
    <source>
        <dbReference type="HAMAP-Rule" id="MF_01537"/>
    </source>
</evidence>